<dbReference type="AlphaFoldDB" id="A0A0K0D5C2"/>
<reference evidence="2" key="1">
    <citation type="submission" date="2012-09" db="EMBL/GenBank/DDBJ databases">
        <authorList>
            <person name="Martin A.A."/>
        </authorList>
    </citation>
    <scope>NUCLEOTIDE SEQUENCE</scope>
</reference>
<accession>A0A0K0D5C2</accession>
<dbReference type="WBParaSite" id="ACAC_0000526701-mRNA-1">
    <property type="protein sequence ID" value="ACAC_0000526701-mRNA-1"/>
    <property type="gene ID" value="ACAC_0000526701"/>
</dbReference>
<name>A0A0K0D5C2_ANGCA</name>
<keyword evidence="2" id="KW-1185">Reference proteome</keyword>
<dbReference type="Proteomes" id="UP000035642">
    <property type="component" value="Unassembled WGS sequence"/>
</dbReference>
<reference evidence="3" key="2">
    <citation type="submission" date="2017-02" db="UniProtKB">
        <authorList>
            <consortium name="WormBaseParasite"/>
        </authorList>
    </citation>
    <scope>IDENTIFICATION</scope>
</reference>
<evidence type="ECO:0000256" key="1">
    <source>
        <dbReference type="SAM" id="MobiDB-lite"/>
    </source>
</evidence>
<organism evidence="2 3">
    <name type="scientific">Angiostrongylus cantonensis</name>
    <name type="common">Rat lungworm</name>
    <dbReference type="NCBI Taxonomy" id="6313"/>
    <lineage>
        <taxon>Eukaryota</taxon>
        <taxon>Metazoa</taxon>
        <taxon>Ecdysozoa</taxon>
        <taxon>Nematoda</taxon>
        <taxon>Chromadorea</taxon>
        <taxon>Rhabditida</taxon>
        <taxon>Rhabditina</taxon>
        <taxon>Rhabditomorpha</taxon>
        <taxon>Strongyloidea</taxon>
        <taxon>Metastrongylidae</taxon>
        <taxon>Angiostrongylus</taxon>
    </lineage>
</organism>
<feature type="region of interest" description="Disordered" evidence="1">
    <location>
        <begin position="39"/>
        <end position="92"/>
    </location>
</feature>
<evidence type="ECO:0000313" key="2">
    <source>
        <dbReference type="Proteomes" id="UP000035642"/>
    </source>
</evidence>
<sequence>MIRVIQDPPETHSETPSDPQGCDCLWWCRPGTDFGQADLGIPGNHNGLTSKSPKNGDAVAHKTREDGPFEYQISTAPDDGDVRGDGRRTTPPIVHYGWRSSISSQLHL</sequence>
<proteinExistence type="predicted"/>
<evidence type="ECO:0000313" key="3">
    <source>
        <dbReference type="WBParaSite" id="ACAC_0000526701-mRNA-1"/>
    </source>
</evidence>
<protein>
    <submittedName>
        <fullName evidence="3">Uncharacterized protein</fullName>
    </submittedName>
</protein>